<dbReference type="InParanoid" id="A0A165HB59"/>
<evidence type="ECO:0000313" key="7">
    <source>
        <dbReference type="EMBL" id="KZV91705.1"/>
    </source>
</evidence>
<dbReference type="EMBL" id="KV426022">
    <property type="protein sequence ID" value="KZV91705.1"/>
    <property type="molecule type" value="Genomic_DNA"/>
</dbReference>
<evidence type="ECO:0000256" key="5">
    <source>
        <dbReference type="RuleBase" id="RU003345"/>
    </source>
</evidence>
<keyword evidence="2 5" id="KW-0560">Oxidoreductase</keyword>
<dbReference type="InterPro" id="IPR016163">
    <property type="entry name" value="Ald_DH_C"/>
</dbReference>
<gene>
    <name evidence="7" type="ORF">EXIGLDRAFT_719099</name>
</gene>
<dbReference type="OrthoDB" id="310895at2759"/>
<evidence type="ECO:0000259" key="6">
    <source>
        <dbReference type="Pfam" id="PF00171"/>
    </source>
</evidence>
<dbReference type="Gene3D" id="3.40.309.10">
    <property type="entry name" value="Aldehyde Dehydrogenase, Chain A, domain 2"/>
    <property type="match status" value="1"/>
</dbReference>
<keyword evidence="8" id="KW-1185">Reference proteome</keyword>
<dbReference type="STRING" id="1314781.A0A165HB59"/>
<organism evidence="7 8">
    <name type="scientific">Exidia glandulosa HHB12029</name>
    <dbReference type="NCBI Taxonomy" id="1314781"/>
    <lineage>
        <taxon>Eukaryota</taxon>
        <taxon>Fungi</taxon>
        <taxon>Dikarya</taxon>
        <taxon>Basidiomycota</taxon>
        <taxon>Agaricomycotina</taxon>
        <taxon>Agaricomycetes</taxon>
        <taxon>Auriculariales</taxon>
        <taxon>Exidiaceae</taxon>
        <taxon>Exidia</taxon>
    </lineage>
</organism>
<comment type="similarity">
    <text evidence="1 5">Belongs to the aldehyde dehydrogenase family.</text>
</comment>
<reference evidence="7 8" key="1">
    <citation type="journal article" date="2016" name="Mol. Biol. Evol.">
        <title>Comparative Genomics of Early-Diverging Mushroom-Forming Fungi Provides Insights into the Origins of Lignocellulose Decay Capabilities.</title>
        <authorList>
            <person name="Nagy L.G."/>
            <person name="Riley R."/>
            <person name="Tritt A."/>
            <person name="Adam C."/>
            <person name="Daum C."/>
            <person name="Floudas D."/>
            <person name="Sun H."/>
            <person name="Yadav J.S."/>
            <person name="Pangilinan J."/>
            <person name="Larsson K.H."/>
            <person name="Matsuura K."/>
            <person name="Barry K."/>
            <person name="Labutti K."/>
            <person name="Kuo R."/>
            <person name="Ohm R.A."/>
            <person name="Bhattacharya S.S."/>
            <person name="Shirouzu T."/>
            <person name="Yoshinaga Y."/>
            <person name="Martin F.M."/>
            <person name="Grigoriev I.V."/>
            <person name="Hibbett D.S."/>
        </authorList>
    </citation>
    <scope>NUCLEOTIDE SEQUENCE [LARGE SCALE GENOMIC DNA]</scope>
    <source>
        <strain evidence="7 8">HHB12029</strain>
    </source>
</reference>
<evidence type="ECO:0000256" key="1">
    <source>
        <dbReference type="ARBA" id="ARBA00009986"/>
    </source>
</evidence>
<evidence type="ECO:0000256" key="3">
    <source>
        <dbReference type="ARBA" id="ARBA00023027"/>
    </source>
</evidence>
<dbReference type="InterPro" id="IPR016161">
    <property type="entry name" value="Ald_DH/histidinol_DH"/>
</dbReference>
<dbReference type="Pfam" id="PF00171">
    <property type="entry name" value="Aldedh"/>
    <property type="match status" value="1"/>
</dbReference>
<sequence length="488" mass="51584">MTLLSAPLFINGEHRAASDGKTYDVRNPLTNEVVCTSAAASSDDCRAAVESAAQAFKTWEHTPLATKRRIFLKAAELFASPKYQEIITSTVTSETAAAKEMMHANIYGSVTWSSEAAALTSQLKGETFPSQVPGGQCIVQRRAHGVVFCISPWNAPVNLAMRSIAVAIICGNTVVLKSSEASPASQAIVTQVLKEAGLPDGVLNYISMAKEDAPRLTAELIAHPLVRKVTFTGSSRVGKIIAGEAAKYLKPCVFELGGKAPAVVLEDADVEHAARAIISGAMLNSGQICMSTERVIAHRAVAEKLLANLSTVAAQLKAGNPATDAAAKLSAVFTEQSAESVVAKLRDAVQNGARLVLGDLSNVGAVVQPHVLADVRPGMQAWDHESFGPVVVVAVVDTVDEAVELANATEYSFTASIWTENLYKALDVAQRIRFGAVMINGSTVHTEPGMDHAGLGGATGYGRFDIENFTDKRLIVVCPKDGKYPLTG</sequence>
<dbReference type="PANTHER" id="PTHR42986:SF1">
    <property type="entry name" value="BENZALDEHYDE DEHYDROGENASE YFMT"/>
    <property type="match status" value="1"/>
</dbReference>
<protein>
    <submittedName>
        <fullName evidence="7">Aldehyde dehydrogenase</fullName>
    </submittedName>
</protein>
<evidence type="ECO:0000313" key="8">
    <source>
        <dbReference type="Proteomes" id="UP000077266"/>
    </source>
</evidence>
<feature type="domain" description="Aldehyde dehydrogenase" evidence="6">
    <location>
        <begin position="18"/>
        <end position="469"/>
    </location>
</feature>
<dbReference type="PROSITE" id="PS00687">
    <property type="entry name" value="ALDEHYDE_DEHYDR_GLU"/>
    <property type="match status" value="1"/>
</dbReference>
<dbReference type="GO" id="GO:0016620">
    <property type="term" value="F:oxidoreductase activity, acting on the aldehyde or oxo group of donors, NAD or NADP as acceptor"/>
    <property type="evidence" value="ECO:0007669"/>
    <property type="project" value="InterPro"/>
</dbReference>
<dbReference type="Proteomes" id="UP000077266">
    <property type="component" value="Unassembled WGS sequence"/>
</dbReference>
<dbReference type="InterPro" id="IPR029510">
    <property type="entry name" value="Ald_DH_CS_GLU"/>
</dbReference>
<dbReference type="InterPro" id="IPR015590">
    <property type="entry name" value="Aldehyde_DH_dom"/>
</dbReference>
<evidence type="ECO:0000256" key="2">
    <source>
        <dbReference type="ARBA" id="ARBA00023002"/>
    </source>
</evidence>
<keyword evidence="3" id="KW-0520">NAD</keyword>
<feature type="active site" evidence="4">
    <location>
        <position position="255"/>
    </location>
</feature>
<proteinExistence type="inferred from homology"/>
<evidence type="ECO:0000256" key="4">
    <source>
        <dbReference type="PROSITE-ProRule" id="PRU10007"/>
    </source>
</evidence>
<dbReference type="Gene3D" id="3.40.605.10">
    <property type="entry name" value="Aldehyde Dehydrogenase, Chain A, domain 1"/>
    <property type="match status" value="1"/>
</dbReference>
<dbReference type="InterPro" id="IPR016162">
    <property type="entry name" value="Ald_DH_N"/>
</dbReference>
<dbReference type="SUPFAM" id="SSF53720">
    <property type="entry name" value="ALDH-like"/>
    <property type="match status" value="1"/>
</dbReference>
<dbReference type="AlphaFoldDB" id="A0A165HB59"/>
<dbReference type="PANTHER" id="PTHR42986">
    <property type="entry name" value="BENZALDEHYDE DEHYDROGENASE YFMT"/>
    <property type="match status" value="1"/>
</dbReference>
<name>A0A165HB59_EXIGL</name>
<accession>A0A165HB59</accession>